<evidence type="ECO:0000313" key="2">
    <source>
        <dbReference type="Proteomes" id="UP000003947"/>
    </source>
</evidence>
<organism evidence="1 2">
    <name type="scientific">Microvirga lotononidis</name>
    <dbReference type="NCBI Taxonomy" id="864069"/>
    <lineage>
        <taxon>Bacteria</taxon>
        <taxon>Pseudomonadati</taxon>
        <taxon>Pseudomonadota</taxon>
        <taxon>Alphaproteobacteria</taxon>
        <taxon>Hyphomicrobiales</taxon>
        <taxon>Methylobacteriaceae</taxon>
        <taxon>Microvirga</taxon>
    </lineage>
</organism>
<gene>
    <name evidence="1" type="ORF">MicloDRAFT_00049520</name>
</gene>
<name>I4YWM7_9HYPH</name>
<evidence type="ECO:0000313" key="1">
    <source>
        <dbReference type="EMBL" id="EIM28369.1"/>
    </source>
</evidence>
<dbReference type="EMBL" id="JH660645">
    <property type="protein sequence ID" value="EIM28369.1"/>
    <property type="molecule type" value="Genomic_DNA"/>
</dbReference>
<accession>I4YWM7</accession>
<dbReference type="Proteomes" id="UP000003947">
    <property type="component" value="Unassembled WGS sequence"/>
</dbReference>
<protein>
    <submittedName>
        <fullName evidence="1">Uncharacterized protein</fullName>
    </submittedName>
</protein>
<proteinExistence type="predicted"/>
<reference evidence="1 2" key="1">
    <citation type="submission" date="2012-02" db="EMBL/GenBank/DDBJ databases">
        <title>Improved High-Quality Draft sequence of Microvirga sp. WSM3557.</title>
        <authorList>
            <consortium name="US DOE Joint Genome Institute"/>
            <person name="Lucas S."/>
            <person name="Han J."/>
            <person name="Lapidus A."/>
            <person name="Cheng J.-F."/>
            <person name="Goodwin L."/>
            <person name="Pitluck S."/>
            <person name="Peters L."/>
            <person name="Zhang X."/>
            <person name="Detter J.C."/>
            <person name="Han C."/>
            <person name="Tapia R."/>
            <person name="Land M."/>
            <person name="Hauser L."/>
            <person name="Kyrpides N."/>
            <person name="Ivanova N."/>
            <person name="Pagani I."/>
            <person name="Brau L."/>
            <person name="Yates R."/>
            <person name="O'Hara G."/>
            <person name="Rui T."/>
            <person name="Howieson J."/>
            <person name="Reeve W."/>
            <person name="Woyke T."/>
        </authorList>
    </citation>
    <scope>NUCLEOTIDE SEQUENCE [LARGE SCALE GENOMIC DNA]</scope>
    <source>
        <strain evidence="1 2">WSM3557</strain>
    </source>
</reference>
<dbReference type="AlphaFoldDB" id="I4YWM7"/>
<dbReference type="RefSeq" id="WP_009764419.1">
    <property type="nucleotide sequence ID" value="NZ_CP141048.1"/>
</dbReference>
<dbReference type="PATRIC" id="fig|864069.3.peg.5329"/>
<dbReference type="HOGENOM" id="CLU_2569978_0_0_5"/>
<sequence length="81" mass="9040">MQRHGYSPETGLDEVAQAMNWALPLSAHALAVQGIAASLQTPRRRHEARYRGKQPRYIYLSARLIWCRKGIIPGVVTVDAA</sequence>
<keyword evidence="2" id="KW-1185">Reference proteome</keyword>